<dbReference type="RefSeq" id="WP_036408929.1">
    <property type="nucleotide sequence ID" value="NZ_CP181997.1"/>
</dbReference>
<name>A0A0A2R831_MORMO</name>
<proteinExistence type="predicted"/>
<sequence length="70" mass="8056">MSNNKRDMHPILIELDSIERVKQIQKAAQSTSLISLNITTSEYIRGLLNKAIEQAEKSLNIMKEESVWQQ</sequence>
<dbReference type="EMBL" id="KY653122">
    <property type="protein sequence ID" value="ARM68117.1"/>
    <property type="molecule type" value="Genomic_DNA"/>
</dbReference>
<evidence type="ECO:0000313" key="1">
    <source>
        <dbReference type="EMBL" id="ARM68117.1"/>
    </source>
</evidence>
<accession>A0A1W6JPL2</accession>
<accession>A0A0A2R831</accession>
<organism evidence="1">
    <name type="scientific">Morganella morganii</name>
    <name type="common">Proteus morganii</name>
    <dbReference type="NCBI Taxonomy" id="582"/>
    <lineage>
        <taxon>Bacteria</taxon>
        <taxon>Pseudomonadati</taxon>
        <taxon>Pseudomonadota</taxon>
        <taxon>Gammaproteobacteria</taxon>
        <taxon>Enterobacterales</taxon>
        <taxon>Morganellaceae</taxon>
        <taxon>Morganella</taxon>
    </lineage>
</organism>
<protein>
    <submittedName>
        <fullName evidence="1">Uncharacterized protein</fullName>
    </submittedName>
</protein>
<dbReference type="AlphaFoldDB" id="A0A0A2R831"/>
<reference evidence="1" key="1">
    <citation type="submission" date="2017-02" db="EMBL/GenBank/DDBJ databases">
        <title>Analysis of active prophages from bacterial high-throughput sequencing data.</title>
        <authorList>
            <person name="Sun Q."/>
            <person name="Zhang X."/>
            <person name="Xing S."/>
            <person name="Tong Y.-G."/>
        </authorList>
    </citation>
    <scope>NUCLEOTIDE SEQUENCE [LARGE SCALE GENOMIC DNA]</scope>
    <source>
        <strain evidence="1">IME1369</strain>
    </source>
</reference>